<keyword evidence="4" id="KW-1185">Reference proteome</keyword>
<dbReference type="KEGG" id="ecu:ECU09_1810"/>
<reference evidence="3 4" key="1">
    <citation type="journal article" date="2001" name="Nature">
        <title>Genome sequence and gene compaction of the eukaryote parasite Encephalitozoon cuniculi.</title>
        <authorList>
            <person name="Katinka M.D."/>
            <person name="Duprat S."/>
            <person name="Cornillot E."/>
            <person name="Metenier G."/>
            <person name="Thomarat F."/>
            <person name="Prensier G."/>
            <person name="Barbe V."/>
            <person name="Peyretaillade E."/>
            <person name="Brottier P."/>
            <person name="Wincker P."/>
            <person name="Delbac F."/>
            <person name="El Alaoui H."/>
            <person name="Peyret P."/>
            <person name="Saurin W."/>
            <person name="Gouy M."/>
            <person name="Weissenbach J."/>
            <person name="Vivares C.P."/>
        </authorList>
    </citation>
    <scope>NUCLEOTIDE SEQUENCE [LARGE SCALE GENOMIC DNA]</scope>
    <source>
        <strain evidence="3 4">GB-M1</strain>
    </source>
</reference>
<dbReference type="RefSeq" id="NP_001402435.1">
    <property type="nucleotide sequence ID" value="NM_001415501.1"/>
</dbReference>
<feature type="domain" description="Cullin N-terminal" evidence="2">
    <location>
        <begin position="245"/>
        <end position="501"/>
    </location>
</feature>
<dbReference type="Pfam" id="PF00888">
    <property type="entry name" value="Cullin"/>
    <property type="match status" value="1"/>
</dbReference>
<dbReference type="InterPro" id="IPR036317">
    <property type="entry name" value="Cullin_homology_sf"/>
</dbReference>
<dbReference type="HOGENOM" id="CLU_387335_0_0_1"/>
<dbReference type="GO" id="GO:0031625">
    <property type="term" value="F:ubiquitin protein ligase binding"/>
    <property type="evidence" value="ECO:0007669"/>
    <property type="project" value="InterPro"/>
</dbReference>
<dbReference type="SMR" id="Q8STL4"/>
<proteinExistence type="predicted"/>
<dbReference type="STRING" id="284813.Q8STL4"/>
<dbReference type="InParanoid" id="Q8STL4"/>
<name>Q8STL4_ENCCU</name>
<reference evidence="3 4" key="2">
    <citation type="journal article" date="2009" name="BMC Genomics">
        <title>Identification of transcriptional signals in Encephalitozoon cuniculi widespread among Microsporidia phylum: support for accurate structural genome annotation.</title>
        <authorList>
            <person name="Peyretaillade E."/>
            <person name="Goncalves O."/>
            <person name="Terrat S."/>
            <person name="Dugat-Bony E."/>
            <person name="Wincker P."/>
            <person name="Cornman R.S."/>
            <person name="Evans J.D."/>
            <person name="Delbac F."/>
            <person name="Peyret P."/>
        </authorList>
    </citation>
    <scope>NUCLEOTIDE SEQUENCE [LARGE SCALE GENOMIC DNA]</scope>
    <source>
        <strain evidence="3 4">GB-M1</strain>
    </source>
</reference>
<dbReference type="OrthoDB" id="2191622at2759"/>
<evidence type="ECO:0000313" key="4">
    <source>
        <dbReference type="Proteomes" id="UP000000819"/>
    </source>
</evidence>
<feature type="compositionally biased region" description="Polar residues" evidence="1">
    <location>
        <begin position="154"/>
        <end position="173"/>
    </location>
</feature>
<dbReference type="Gene3D" id="1.20.1310.10">
    <property type="entry name" value="Cullin Repeats"/>
    <property type="match status" value="1"/>
</dbReference>
<gene>
    <name evidence="3" type="ordered locus">ECU09_1810</name>
</gene>
<feature type="region of interest" description="Disordered" evidence="1">
    <location>
        <begin position="153"/>
        <end position="183"/>
    </location>
</feature>
<evidence type="ECO:0000259" key="2">
    <source>
        <dbReference type="Pfam" id="PF00888"/>
    </source>
</evidence>
<dbReference type="VEuPathDB" id="MicrosporidiaDB:ECU09_1810"/>
<dbReference type="Proteomes" id="UP000000819">
    <property type="component" value="Chromosome IX"/>
</dbReference>
<sequence length="716" mass="83181">MGSCTRRSRESTAVKNFVMEYLKNGSTASTCEEIYQLLHHTLRTRVSRECLKQVKKVSRTFVNESIEKTNEMELEDVGRYLYGFNCHWDRTMNLFEKVFRPITPIGRNLMEGLFSRLFRRFVRGVEGRLTAFMTWSLKEEIERKGDGGEAAVSSYENYESSPNKKQKVSQSSPAILKKTSGREEDPRRFESLCRREQITAIVHILQSRGCFGIFLERVVECLIAALSSRVEDKEVEIFGIKDLIDEYRKAEYMKDYFYAVESGLIRRVVMKYTNEEIFRMLCREDEMRLCMDFFCISNSEKRLVEALGEYCREIIENLSADGFITGYYWIYLKFRDVEKCKDDGYEEISEGIRRCKKDVVNSNVERVVECICGWTDSLLRGRMSIEKTTIEGMDHRIQIPGSREEDVLETRGVLKRLGIDEVLLEGGVWKEYLLSNIFRAIGEIFDLCNDKKAFEMALQNRLGNRLISQSSVSMYWENLLIDGIDPGRNSLGKMRCMIRDFSERELFMGHEVLLLRACKWPGYEGTSLGIPDVEEVKGKYEDALRNKKKRIRWNDLLSSCSVEILGHAATVTLTQYLMIRQLAEKDRAAEDLKIYKGWDENLGALVKNGLVRADGRRYFLNMDWEGNCSGNRLIPDTFPLVRLSEAARGFDKSESCKDLLDCRIIKEMKNKRVLDRDELRRLMGREYSSEALDERIESLAGREFLSIEGESIRYLP</sequence>
<organism evidence="3 4">
    <name type="scientific">Encephalitozoon cuniculi (strain GB-M1)</name>
    <name type="common">Microsporidian parasite</name>
    <dbReference type="NCBI Taxonomy" id="284813"/>
    <lineage>
        <taxon>Eukaryota</taxon>
        <taxon>Fungi</taxon>
        <taxon>Fungi incertae sedis</taxon>
        <taxon>Microsporidia</taxon>
        <taxon>Unikaryonidae</taxon>
        <taxon>Encephalitozoon</taxon>
    </lineage>
</organism>
<dbReference type="GO" id="GO:0006511">
    <property type="term" value="P:ubiquitin-dependent protein catabolic process"/>
    <property type="evidence" value="ECO:0007669"/>
    <property type="project" value="InterPro"/>
</dbReference>
<evidence type="ECO:0000313" key="3">
    <source>
        <dbReference type="EMBL" id="CAD27154.1"/>
    </source>
</evidence>
<dbReference type="InterPro" id="IPR001373">
    <property type="entry name" value="Cullin_N"/>
</dbReference>
<dbReference type="AlphaFoldDB" id="Q8STL4"/>
<dbReference type="GeneID" id="860522"/>
<accession>Q8STL4</accession>
<dbReference type="SUPFAM" id="SSF75632">
    <property type="entry name" value="Cullin homology domain"/>
    <property type="match status" value="1"/>
</dbReference>
<protein>
    <recommendedName>
        <fullName evidence="2">Cullin N-terminal domain-containing protein</fullName>
    </recommendedName>
</protein>
<evidence type="ECO:0000256" key="1">
    <source>
        <dbReference type="SAM" id="MobiDB-lite"/>
    </source>
</evidence>
<dbReference type="EMBL" id="AL590451">
    <property type="protein sequence ID" value="CAD27154.1"/>
    <property type="molecule type" value="Genomic_DNA"/>
</dbReference>